<proteinExistence type="predicted"/>
<dbReference type="RefSeq" id="WP_144864492.1">
    <property type="nucleotide sequence ID" value="NZ_LR213781.1"/>
</dbReference>
<dbReference type="Proteomes" id="UP000320055">
    <property type="component" value="Unassembled WGS sequence"/>
</dbReference>
<organism evidence="1 2">
    <name type="scientific">Hyella patelloides LEGE 07179</name>
    <dbReference type="NCBI Taxonomy" id="945734"/>
    <lineage>
        <taxon>Bacteria</taxon>
        <taxon>Bacillati</taxon>
        <taxon>Cyanobacteriota</taxon>
        <taxon>Cyanophyceae</taxon>
        <taxon>Pleurocapsales</taxon>
        <taxon>Hyellaceae</taxon>
        <taxon>Hyella</taxon>
    </lineage>
</organism>
<dbReference type="AlphaFoldDB" id="A0A563VPY4"/>
<accession>A0A563VPY4</accession>
<evidence type="ECO:0008006" key="3">
    <source>
        <dbReference type="Google" id="ProtNLM"/>
    </source>
</evidence>
<protein>
    <recommendedName>
        <fullName evidence="3">Cyclic phosphodiesterase-like protein</fullName>
    </recommendedName>
</protein>
<name>A0A563VPY4_9CYAN</name>
<sequence length="186" mass="21761">MNHETINNQKQFIIYACPIGDLNSQIEDYLNKTIELCGKNQAHNYMPHCTLTGFFTDELSSVSFYIKALNKAYTKAKNNNRTLDIEISKLTFNKNWHGLELQAEGLKKIITNFSQIEKSPTRQEKIRLKDWLHLSLAYGFNSEDAEKLKHLATEIIDIQASVNWELRFYQKNPNWTWNCLKSWSIV</sequence>
<evidence type="ECO:0000313" key="2">
    <source>
        <dbReference type="Proteomes" id="UP000320055"/>
    </source>
</evidence>
<dbReference type="EMBL" id="CAACVJ010000113">
    <property type="protein sequence ID" value="VEP13483.1"/>
    <property type="molecule type" value="Genomic_DNA"/>
</dbReference>
<evidence type="ECO:0000313" key="1">
    <source>
        <dbReference type="EMBL" id="VEP13483.1"/>
    </source>
</evidence>
<gene>
    <name evidence="1" type="ORF">H1P_200015</name>
</gene>
<reference evidence="1 2" key="1">
    <citation type="submission" date="2019-01" db="EMBL/GenBank/DDBJ databases">
        <authorList>
            <person name="Brito A."/>
        </authorList>
    </citation>
    <scope>NUCLEOTIDE SEQUENCE [LARGE SCALE GENOMIC DNA]</scope>
    <source>
        <strain evidence="1">1</strain>
    </source>
</reference>
<keyword evidence="2" id="KW-1185">Reference proteome</keyword>
<dbReference type="OrthoDB" id="571910at2"/>